<keyword evidence="4" id="KW-0819">tRNA processing</keyword>
<dbReference type="GO" id="GO:0016432">
    <property type="term" value="F:tRNA-uridine aminocarboxypropyltransferase activity"/>
    <property type="evidence" value="ECO:0007669"/>
    <property type="project" value="UniProtKB-EC"/>
</dbReference>
<evidence type="ECO:0000256" key="2">
    <source>
        <dbReference type="ARBA" id="ARBA00022679"/>
    </source>
</evidence>
<feature type="domain" description="DTW" evidence="6">
    <location>
        <begin position="2"/>
        <end position="189"/>
    </location>
</feature>
<organism evidence="7 8">
    <name type="scientific">Marinobacter xestospongiae</name>
    <dbReference type="NCBI Taxonomy" id="994319"/>
    <lineage>
        <taxon>Bacteria</taxon>
        <taxon>Pseudomonadati</taxon>
        <taxon>Pseudomonadota</taxon>
        <taxon>Gammaproteobacteria</taxon>
        <taxon>Pseudomonadales</taxon>
        <taxon>Marinobacteraceae</taxon>
        <taxon>Marinobacter</taxon>
    </lineage>
</organism>
<dbReference type="PANTHER" id="PTHR21392">
    <property type="entry name" value="TRNA-URIDINE AMINOCARBOXYPROPYLTRANSFERASE 2"/>
    <property type="match status" value="1"/>
</dbReference>
<keyword evidence="2 7" id="KW-0808">Transferase</keyword>
<keyword evidence="8" id="KW-1185">Reference proteome</keyword>
<evidence type="ECO:0000313" key="7">
    <source>
        <dbReference type="EMBL" id="MDV2080789.1"/>
    </source>
</evidence>
<gene>
    <name evidence="7" type="ORF">RYS15_19050</name>
</gene>
<dbReference type="Proteomes" id="UP001269819">
    <property type="component" value="Unassembled WGS sequence"/>
</dbReference>
<keyword evidence="3" id="KW-0949">S-adenosyl-L-methionine</keyword>
<dbReference type="InterPro" id="IPR005636">
    <property type="entry name" value="DTW"/>
</dbReference>
<dbReference type="Pfam" id="PF03942">
    <property type="entry name" value="DTW"/>
    <property type="match status" value="1"/>
</dbReference>
<dbReference type="InterPro" id="IPR039262">
    <property type="entry name" value="DTWD2/TAPT"/>
</dbReference>
<comment type="caution">
    <text evidence="7">The sequence shown here is derived from an EMBL/GenBank/DDBJ whole genome shotgun (WGS) entry which is preliminary data.</text>
</comment>
<proteinExistence type="inferred from homology"/>
<dbReference type="EMBL" id="JAWIIJ010000019">
    <property type="protein sequence ID" value="MDV2080789.1"/>
    <property type="molecule type" value="Genomic_DNA"/>
</dbReference>
<comment type="similarity">
    <text evidence="5">Belongs to the TDD superfamily. DTWD2 family.</text>
</comment>
<name>A0ABU3W2M1_9GAMM</name>
<evidence type="ECO:0000259" key="6">
    <source>
        <dbReference type="SMART" id="SM01144"/>
    </source>
</evidence>
<reference evidence="7 8" key="1">
    <citation type="submission" date="2023-10" db="EMBL/GenBank/DDBJ databases">
        <title>Characteristics and mechanism of a salt-tolerant marine origin heterotrophic nitrifying- aerobic denitrifying bacteria Marinobacter xestospongiae HN1.</title>
        <authorList>
            <person name="Qi R."/>
        </authorList>
    </citation>
    <scope>NUCLEOTIDE SEQUENCE [LARGE SCALE GENOMIC DNA]</scope>
    <source>
        <strain evidence="7 8">HN1</strain>
    </source>
</reference>
<evidence type="ECO:0000256" key="5">
    <source>
        <dbReference type="ARBA" id="ARBA00034489"/>
    </source>
</evidence>
<dbReference type="RefSeq" id="WP_316975144.1">
    <property type="nucleotide sequence ID" value="NZ_JAWIIJ010000019.1"/>
</dbReference>
<accession>A0ABU3W2M1</accession>
<sequence length="202" mass="21644">MSRTLCDLCGLHTRLCVCDACLPVANQTAITILQHPSEVGRAKGTVRVLAQCLQSCRICIGESPVELARGGVDTDSLGSGVGLLFPGPDSRPLESAPPSDIKHWIVLDGTWRKAAKLVHLNPALKTLPSYHLVAPPPSRYIIRKAPGPGYLATAEAVAHLLATMEPGLDTTPIDHAMKVLVQRLLAQVPASLRHRYGSREEG</sequence>
<evidence type="ECO:0000256" key="1">
    <source>
        <dbReference type="ARBA" id="ARBA00012386"/>
    </source>
</evidence>
<dbReference type="PANTHER" id="PTHR21392:SF0">
    <property type="entry name" value="TRNA-URIDINE AMINOCARBOXYPROPYLTRANSFERASE 2"/>
    <property type="match status" value="1"/>
</dbReference>
<evidence type="ECO:0000256" key="4">
    <source>
        <dbReference type="ARBA" id="ARBA00022694"/>
    </source>
</evidence>
<protein>
    <recommendedName>
        <fullName evidence="1">tRNA-uridine aminocarboxypropyltransferase</fullName>
        <ecNumber evidence="1">2.5.1.25</ecNumber>
    </recommendedName>
</protein>
<evidence type="ECO:0000313" key="8">
    <source>
        <dbReference type="Proteomes" id="UP001269819"/>
    </source>
</evidence>
<dbReference type="EC" id="2.5.1.25" evidence="1"/>
<evidence type="ECO:0000256" key="3">
    <source>
        <dbReference type="ARBA" id="ARBA00022691"/>
    </source>
</evidence>
<dbReference type="SMART" id="SM01144">
    <property type="entry name" value="DTW"/>
    <property type="match status" value="1"/>
</dbReference>